<dbReference type="GeneID" id="63687374"/>
<evidence type="ECO:0000313" key="4">
    <source>
        <dbReference type="Proteomes" id="UP000030653"/>
    </source>
</evidence>
<proteinExistence type="predicted"/>
<name>M5G6I7_DACPD</name>
<dbReference type="Gene3D" id="3.20.20.80">
    <property type="entry name" value="Glycosidases"/>
    <property type="match status" value="1"/>
</dbReference>
<dbReference type="InterPro" id="IPR005197">
    <property type="entry name" value="Glyco_hydro_71"/>
</dbReference>
<gene>
    <name evidence="3" type="ORF">DACRYDRAFT_21255</name>
</gene>
<sequence length="502" mass="53504">MQLTYLLLALPLGAFASSFQTVPHRRHHARAAKRQAIKVADTLQPELSIPSTGGQKAVFAHHMIGNTYGYTQDTWTSDVQLASSKGLDAFALNFGSDSWQPQRIQDAYSAASGTGFKMFVSMDMTVMPCASQSDADNLFNTFVAPYLSHPSQMMYQGRPLVSTFSGESCTFGFGSVNDGWNYFTSKASMFFMPAFNNDPATAASWSAVDGLFPWNSGWNYQPTNEAVIDTTVINALGGKPYMAAVSPHFFTHYGANSFNKNFLFPSDNFWFANRWALVVSQRNLFDLVEMTTWNDYGESSYLGPLNGDEPTGTTWTSGFDHTPLLDIAAYYISAFKTGNAPTITEDAIYLWSRPHLKGASAPDPIGVPTYADTTDDVIYALVLATSTASVQVCAGSSCQTFTANPGVNQFTVNMVPGSGMSASMTRNGQTVVNVDGGSFTVEGSPSLYNFNIAVFGATSNGGSPSSPGSSPGSSTAGSSSSSSSSSSSASPTSASAAKCKKK</sequence>
<keyword evidence="4" id="KW-1185">Reference proteome</keyword>
<keyword evidence="2" id="KW-0732">Signal</keyword>
<evidence type="ECO:0008006" key="5">
    <source>
        <dbReference type="Google" id="ProtNLM"/>
    </source>
</evidence>
<dbReference type="STRING" id="1858805.M5G6I7"/>
<reference evidence="3 4" key="1">
    <citation type="journal article" date="2012" name="Science">
        <title>The Paleozoic origin of enzymatic lignin decomposition reconstructed from 31 fungal genomes.</title>
        <authorList>
            <person name="Floudas D."/>
            <person name="Binder M."/>
            <person name="Riley R."/>
            <person name="Barry K."/>
            <person name="Blanchette R.A."/>
            <person name="Henrissat B."/>
            <person name="Martinez A.T."/>
            <person name="Otillar R."/>
            <person name="Spatafora J.W."/>
            <person name="Yadav J.S."/>
            <person name="Aerts A."/>
            <person name="Benoit I."/>
            <person name="Boyd A."/>
            <person name="Carlson A."/>
            <person name="Copeland A."/>
            <person name="Coutinho P.M."/>
            <person name="de Vries R.P."/>
            <person name="Ferreira P."/>
            <person name="Findley K."/>
            <person name="Foster B."/>
            <person name="Gaskell J."/>
            <person name="Glotzer D."/>
            <person name="Gorecki P."/>
            <person name="Heitman J."/>
            <person name="Hesse C."/>
            <person name="Hori C."/>
            <person name="Igarashi K."/>
            <person name="Jurgens J.A."/>
            <person name="Kallen N."/>
            <person name="Kersten P."/>
            <person name="Kohler A."/>
            <person name="Kuees U."/>
            <person name="Kumar T.K.A."/>
            <person name="Kuo A."/>
            <person name="LaButti K."/>
            <person name="Larrondo L.F."/>
            <person name="Lindquist E."/>
            <person name="Ling A."/>
            <person name="Lombard V."/>
            <person name="Lucas S."/>
            <person name="Lundell T."/>
            <person name="Martin R."/>
            <person name="McLaughlin D.J."/>
            <person name="Morgenstern I."/>
            <person name="Morin E."/>
            <person name="Murat C."/>
            <person name="Nagy L.G."/>
            <person name="Nolan M."/>
            <person name="Ohm R.A."/>
            <person name="Patyshakuliyeva A."/>
            <person name="Rokas A."/>
            <person name="Ruiz-Duenas F.J."/>
            <person name="Sabat G."/>
            <person name="Salamov A."/>
            <person name="Samejima M."/>
            <person name="Schmutz J."/>
            <person name="Slot J.C."/>
            <person name="St John F."/>
            <person name="Stenlid J."/>
            <person name="Sun H."/>
            <person name="Sun S."/>
            <person name="Syed K."/>
            <person name="Tsang A."/>
            <person name="Wiebenga A."/>
            <person name="Young D."/>
            <person name="Pisabarro A."/>
            <person name="Eastwood D.C."/>
            <person name="Martin F."/>
            <person name="Cullen D."/>
            <person name="Grigoriev I.V."/>
            <person name="Hibbett D.S."/>
        </authorList>
    </citation>
    <scope>NUCLEOTIDE SEQUENCE [LARGE SCALE GENOMIC DNA]</scope>
    <source>
        <strain evidence="3 4">DJM-731 SS1</strain>
    </source>
</reference>
<organism evidence="3 4">
    <name type="scientific">Dacryopinax primogenitus (strain DJM 731)</name>
    <name type="common">Brown rot fungus</name>
    <dbReference type="NCBI Taxonomy" id="1858805"/>
    <lineage>
        <taxon>Eukaryota</taxon>
        <taxon>Fungi</taxon>
        <taxon>Dikarya</taxon>
        <taxon>Basidiomycota</taxon>
        <taxon>Agaricomycotina</taxon>
        <taxon>Dacrymycetes</taxon>
        <taxon>Dacrymycetales</taxon>
        <taxon>Dacrymycetaceae</taxon>
        <taxon>Dacryopinax</taxon>
    </lineage>
</organism>
<feature type="chain" id="PRO_5004067539" description="Glycoside hydrolase family 71 protein" evidence="2">
    <location>
        <begin position="17"/>
        <end position="502"/>
    </location>
</feature>
<dbReference type="CDD" id="cd11577">
    <property type="entry name" value="GH71"/>
    <property type="match status" value="1"/>
</dbReference>
<evidence type="ECO:0000256" key="2">
    <source>
        <dbReference type="SAM" id="SignalP"/>
    </source>
</evidence>
<dbReference type="OMA" id="PHDAWRA"/>
<dbReference type="EMBL" id="JH795859">
    <property type="protein sequence ID" value="EJU03820.1"/>
    <property type="molecule type" value="Genomic_DNA"/>
</dbReference>
<evidence type="ECO:0000313" key="3">
    <source>
        <dbReference type="EMBL" id="EJU03820.1"/>
    </source>
</evidence>
<dbReference type="HOGENOM" id="CLU_019141_4_0_1"/>
<protein>
    <recommendedName>
        <fullName evidence="5">Glycoside hydrolase family 71 protein</fullName>
    </recommendedName>
</protein>
<dbReference type="GO" id="GO:0051118">
    <property type="term" value="F:glucan endo-1,3-alpha-glucosidase activity"/>
    <property type="evidence" value="ECO:0007669"/>
    <property type="project" value="InterPro"/>
</dbReference>
<accession>M5G6I7</accession>
<dbReference type="Pfam" id="PF03659">
    <property type="entry name" value="Glyco_hydro_71"/>
    <property type="match status" value="1"/>
</dbReference>
<evidence type="ECO:0000256" key="1">
    <source>
        <dbReference type="SAM" id="MobiDB-lite"/>
    </source>
</evidence>
<feature type="signal peptide" evidence="2">
    <location>
        <begin position="1"/>
        <end position="16"/>
    </location>
</feature>
<feature type="region of interest" description="Disordered" evidence="1">
    <location>
        <begin position="460"/>
        <end position="502"/>
    </location>
</feature>
<dbReference type="OrthoDB" id="3257981at2759"/>
<dbReference type="AlphaFoldDB" id="M5G6I7"/>
<dbReference type="RefSeq" id="XP_040630714.1">
    <property type="nucleotide sequence ID" value="XM_040772312.1"/>
</dbReference>
<dbReference type="Proteomes" id="UP000030653">
    <property type="component" value="Unassembled WGS sequence"/>
</dbReference>